<name>A0A6G4QU00_9CAUL</name>
<dbReference type="EMBL" id="JAAKGT010000002">
    <property type="protein sequence ID" value="NGM48917.1"/>
    <property type="molecule type" value="Genomic_DNA"/>
</dbReference>
<proteinExistence type="predicted"/>
<feature type="transmembrane region" description="Helical" evidence="1">
    <location>
        <begin position="46"/>
        <end position="67"/>
    </location>
</feature>
<protein>
    <submittedName>
        <fullName evidence="2">Uncharacterized protein</fullName>
    </submittedName>
</protein>
<keyword evidence="1" id="KW-1133">Transmembrane helix</keyword>
<comment type="caution">
    <text evidence="2">The sequence shown here is derived from an EMBL/GenBank/DDBJ whole genome shotgun (WGS) entry which is preliminary data.</text>
</comment>
<reference evidence="2" key="1">
    <citation type="submission" date="2020-02" db="EMBL/GenBank/DDBJ databases">
        <authorList>
            <person name="Gao J."/>
            <person name="Sun J."/>
        </authorList>
    </citation>
    <scope>NUCLEOTIDE SEQUENCE</scope>
    <source>
        <strain evidence="2">602-2</strain>
    </source>
</reference>
<keyword evidence="1" id="KW-0472">Membrane</keyword>
<feature type="transmembrane region" description="Helical" evidence="1">
    <location>
        <begin position="12"/>
        <end position="34"/>
    </location>
</feature>
<gene>
    <name evidence="2" type="ORF">G5B46_04795</name>
</gene>
<dbReference type="RefSeq" id="WP_165256650.1">
    <property type="nucleotide sequence ID" value="NZ_JAAKGT010000002.1"/>
</dbReference>
<organism evidence="2">
    <name type="scientific">Caulobacter sp. 602-2</name>
    <dbReference type="NCBI Taxonomy" id="2710887"/>
    <lineage>
        <taxon>Bacteria</taxon>
        <taxon>Pseudomonadati</taxon>
        <taxon>Pseudomonadota</taxon>
        <taxon>Alphaproteobacteria</taxon>
        <taxon>Caulobacterales</taxon>
        <taxon>Caulobacteraceae</taxon>
        <taxon>Caulobacter</taxon>
    </lineage>
</organism>
<evidence type="ECO:0000256" key="1">
    <source>
        <dbReference type="SAM" id="Phobius"/>
    </source>
</evidence>
<sequence length="87" mass="9328">MASSRPGLVWRDALLAALAVTGVSAPGAMMIVGMRLQVSPLSLAEWVGTGLFMLAPAVVFLAGFALWRRGRRRRRSPQRPPTVLDAA</sequence>
<dbReference type="AlphaFoldDB" id="A0A6G4QU00"/>
<keyword evidence="1" id="KW-0812">Transmembrane</keyword>
<evidence type="ECO:0000313" key="2">
    <source>
        <dbReference type="EMBL" id="NGM48917.1"/>
    </source>
</evidence>
<accession>A0A6G4QU00</accession>